<dbReference type="GeneID" id="6261965"/>
<accession>B2MWT0</accession>
<geneLocation type="mitochondrion" evidence="2"/>
<feature type="transmembrane region" description="Helical" evidence="1">
    <location>
        <begin position="140"/>
        <end position="161"/>
    </location>
</feature>
<evidence type="ECO:0008006" key="3">
    <source>
        <dbReference type="Google" id="ProtNLM"/>
    </source>
</evidence>
<evidence type="ECO:0000313" key="2">
    <source>
        <dbReference type="EMBL" id="ACC78222.1"/>
    </source>
</evidence>
<dbReference type="AlphaFoldDB" id="B2MWT0"/>
<keyword evidence="1" id="KW-0472">Membrane</keyword>
<keyword evidence="2" id="KW-0496">Mitochondrion</keyword>
<dbReference type="EMBL" id="EU651892">
    <property type="protein sequence ID" value="ACC78222.1"/>
    <property type="molecule type" value="Genomic_DNA"/>
</dbReference>
<dbReference type="RefSeq" id="YP_001874768.1">
    <property type="nucleotide sequence ID" value="NC_010637.1"/>
</dbReference>
<reference evidence="2" key="1">
    <citation type="journal article" date="2008" name="BMC Genomics">
        <title>Complete sequence and analysis of the mitochondrial genome of Hemiselmis andersenii CCMP644 (Cryptophyceae).</title>
        <authorList>
            <person name="Kim E."/>
            <person name="Lane C.E."/>
            <person name="Curtis B.A."/>
            <person name="Kozera C."/>
            <person name="Bowman S."/>
            <person name="Archibald J.M."/>
        </authorList>
    </citation>
    <scope>NUCLEOTIDE SEQUENCE [LARGE SCALE GENOMIC DNA]</scope>
    <source>
        <strain evidence="2">CCMP 644</strain>
        <strain>CCMP644</strain>
    </source>
</reference>
<gene>
    <name evidence="2" type="ORF">HAM_015</name>
</gene>
<sequence length="227" mass="26818">MYNMKIIYNMSANLKIHKFNSKSYMYCKDSTRYLIPVSPQLVEGSIEAFTVHNSFVLIDFGFKREIELFSSEFIPHSFNSLSLTEKFNSLQKLNFFEFKVLVLEHFFLNETLIKKSFFLNFNIFFWLLSREKKRYVKCRILNVLKGGYSVGIGGFVGFLPYSRSFLNYSKRIGFITTCRVTAINISKKRFVVSQKRIDTIFKRQLVNLWSRLCTIKKSRRSTIKKLS</sequence>
<protein>
    <recommendedName>
        <fullName evidence="3">Ribosomal protein S1</fullName>
    </recommendedName>
</protein>
<proteinExistence type="predicted"/>
<keyword evidence="1" id="KW-1133">Transmembrane helix</keyword>
<organism evidence="2">
    <name type="scientific">Hemiselmis andersenii</name>
    <name type="common">Cryptophyte alga</name>
    <dbReference type="NCBI Taxonomy" id="464988"/>
    <lineage>
        <taxon>Eukaryota</taxon>
        <taxon>Cryptophyceae</taxon>
        <taxon>Cryptomonadales</taxon>
        <taxon>Hemiselmidaceae</taxon>
        <taxon>Hemiselmis</taxon>
    </lineage>
</organism>
<dbReference type="SUPFAM" id="SSF50249">
    <property type="entry name" value="Nucleic acid-binding proteins"/>
    <property type="match status" value="1"/>
</dbReference>
<dbReference type="InterPro" id="IPR012340">
    <property type="entry name" value="NA-bd_OB-fold"/>
</dbReference>
<keyword evidence="1" id="KW-0812">Transmembrane</keyword>
<name>B2MWT0_HEMAN</name>
<evidence type="ECO:0000256" key="1">
    <source>
        <dbReference type="SAM" id="Phobius"/>
    </source>
</evidence>